<organism evidence="2 3">
    <name type="scientific">Rhynocoris fuscipes</name>
    <dbReference type="NCBI Taxonomy" id="488301"/>
    <lineage>
        <taxon>Eukaryota</taxon>
        <taxon>Metazoa</taxon>
        <taxon>Ecdysozoa</taxon>
        <taxon>Arthropoda</taxon>
        <taxon>Hexapoda</taxon>
        <taxon>Insecta</taxon>
        <taxon>Pterygota</taxon>
        <taxon>Neoptera</taxon>
        <taxon>Paraneoptera</taxon>
        <taxon>Hemiptera</taxon>
        <taxon>Heteroptera</taxon>
        <taxon>Panheteroptera</taxon>
        <taxon>Cimicomorpha</taxon>
        <taxon>Reduviidae</taxon>
        <taxon>Harpactorinae</taxon>
        <taxon>Harpactorini</taxon>
        <taxon>Rhynocoris</taxon>
    </lineage>
</organism>
<dbReference type="InterPro" id="IPR007110">
    <property type="entry name" value="Ig-like_dom"/>
</dbReference>
<dbReference type="GO" id="GO:0050808">
    <property type="term" value="P:synapse organization"/>
    <property type="evidence" value="ECO:0007669"/>
    <property type="project" value="TreeGrafter"/>
</dbReference>
<dbReference type="PANTHER" id="PTHR23279:SF6">
    <property type="entry name" value="DEFECTIVE PROBOSCIS EXTENSION RESPONSE 7, ISOFORM F"/>
    <property type="match status" value="1"/>
</dbReference>
<proteinExistence type="predicted"/>
<evidence type="ECO:0000313" key="3">
    <source>
        <dbReference type="Proteomes" id="UP001461498"/>
    </source>
</evidence>
<dbReference type="GO" id="GO:0032589">
    <property type="term" value="C:neuron projection membrane"/>
    <property type="evidence" value="ECO:0007669"/>
    <property type="project" value="TreeGrafter"/>
</dbReference>
<dbReference type="PROSITE" id="PS50835">
    <property type="entry name" value="IG_LIKE"/>
    <property type="match status" value="1"/>
</dbReference>
<feature type="domain" description="Ig-like" evidence="1">
    <location>
        <begin position="2"/>
        <end position="124"/>
    </location>
</feature>
<dbReference type="Pfam" id="PF00047">
    <property type="entry name" value="ig"/>
    <property type="match status" value="1"/>
</dbReference>
<dbReference type="InterPro" id="IPR003598">
    <property type="entry name" value="Ig_sub2"/>
</dbReference>
<dbReference type="InterPro" id="IPR013151">
    <property type="entry name" value="Immunoglobulin_dom"/>
</dbReference>
<protein>
    <recommendedName>
        <fullName evidence="1">Ig-like domain-containing protein</fullName>
    </recommendedName>
</protein>
<evidence type="ECO:0000259" key="1">
    <source>
        <dbReference type="PROSITE" id="PS50835"/>
    </source>
</evidence>
<dbReference type="PANTHER" id="PTHR23279">
    <property type="entry name" value="DEFECTIVE PROBOSCIS EXTENSION RESPONSE DPR -RELATED"/>
    <property type="match status" value="1"/>
</dbReference>
<dbReference type="InterPro" id="IPR036179">
    <property type="entry name" value="Ig-like_dom_sf"/>
</dbReference>
<dbReference type="InterPro" id="IPR003599">
    <property type="entry name" value="Ig_sub"/>
</dbReference>
<name>A0AAW1D9W2_9HEMI</name>
<dbReference type="SMART" id="SM00408">
    <property type="entry name" value="IGc2"/>
    <property type="match status" value="1"/>
</dbReference>
<dbReference type="SUPFAM" id="SSF48726">
    <property type="entry name" value="Immunoglobulin"/>
    <property type="match status" value="1"/>
</dbReference>
<sequence>MPILAVCREIECGGEMSAVTDRTGTGGFTAAQASIWGPEDVYVKKGSTISLTCSVNVHSSPPGSVLWYHGANVVDFDSPRGGISLETEKTASGTTSKLLVTKASLSDSGNYTCVPSNANPASVYVHVLNAGEYPAAMQHGEHGACPALAPTTLLILLTALALAR</sequence>
<dbReference type="InterPro" id="IPR013783">
    <property type="entry name" value="Ig-like_fold"/>
</dbReference>
<reference evidence="2 3" key="1">
    <citation type="submission" date="2022-12" db="EMBL/GenBank/DDBJ databases">
        <title>Chromosome-level genome assembly of true bugs.</title>
        <authorList>
            <person name="Ma L."/>
            <person name="Li H."/>
        </authorList>
    </citation>
    <scope>NUCLEOTIDE SEQUENCE [LARGE SCALE GENOMIC DNA]</scope>
    <source>
        <strain evidence="2">Lab_2022b</strain>
    </source>
</reference>
<comment type="caution">
    <text evidence="2">The sequence shown here is derived from an EMBL/GenBank/DDBJ whole genome shotgun (WGS) entry which is preliminary data.</text>
</comment>
<dbReference type="Proteomes" id="UP001461498">
    <property type="component" value="Unassembled WGS sequence"/>
</dbReference>
<keyword evidence="3" id="KW-1185">Reference proteome</keyword>
<evidence type="ECO:0000313" key="2">
    <source>
        <dbReference type="EMBL" id="KAK9507801.1"/>
    </source>
</evidence>
<dbReference type="AlphaFoldDB" id="A0AAW1D9W2"/>
<accession>A0AAW1D9W2</accession>
<dbReference type="CDD" id="cd00096">
    <property type="entry name" value="Ig"/>
    <property type="match status" value="1"/>
</dbReference>
<dbReference type="FunFam" id="2.60.40.10:FF:000533">
    <property type="entry name" value="Uncharacterized protein, isoform A"/>
    <property type="match status" value="1"/>
</dbReference>
<dbReference type="Gene3D" id="2.60.40.10">
    <property type="entry name" value="Immunoglobulins"/>
    <property type="match status" value="1"/>
</dbReference>
<gene>
    <name evidence="2" type="ORF">O3M35_007575</name>
</gene>
<dbReference type="SMART" id="SM00409">
    <property type="entry name" value="IG"/>
    <property type="match status" value="1"/>
</dbReference>
<dbReference type="InterPro" id="IPR037448">
    <property type="entry name" value="Zig-8"/>
</dbReference>
<dbReference type="EMBL" id="JAPXFL010000004">
    <property type="protein sequence ID" value="KAK9507801.1"/>
    <property type="molecule type" value="Genomic_DNA"/>
</dbReference>